<feature type="region of interest" description="Disordered" evidence="4">
    <location>
        <begin position="298"/>
        <end position="319"/>
    </location>
</feature>
<evidence type="ECO:0000259" key="5">
    <source>
        <dbReference type="Pfam" id="PF12705"/>
    </source>
</evidence>
<sequence>MTHGPILDGEVAGASTDAGTARSETQATTDSTTGRPRRRPALSPSRAGDFKQCPLLYRFRAIDRLPERPTRAQVRGTVVHAVLERLYDLPAAQRSLDAARELVATAWEQLCAQEPELVGQLFDGPEDPELTPWLESAGPLLEAYFQLEDPRRLEPEARELLVETELESGLLLRGYIDRLDVAHTGQIRVVDYKTGAAPRPVAEARALFQMKFYALALLHLRGVVPTQLRLMYLADTESLTYEPEEAELRRFERTLDAIWQAIRTAGESGDFRPNPSRLCEWCSHKALCPAWDGTPPQYPGWPADPADVNAEESALERAG</sequence>
<evidence type="ECO:0000313" key="7">
    <source>
        <dbReference type="Proteomes" id="UP001597114"/>
    </source>
</evidence>
<dbReference type="Pfam" id="PF12705">
    <property type="entry name" value="PDDEXK_1"/>
    <property type="match status" value="1"/>
</dbReference>
<dbReference type="SUPFAM" id="SSF52980">
    <property type="entry name" value="Restriction endonuclease-like"/>
    <property type="match status" value="1"/>
</dbReference>
<organism evidence="6 7">
    <name type="scientific">Pseudonocardia yunnanensis</name>
    <dbReference type="NCBI Taxonomy" id="58107"/>
    <lineage>
        <taxon>Bacteria</taxon>
        <taxon>Bacillati</taxon>
        <taxon>Actinomycetota</taxon>
        <taxon>Actinomycetes</taxon>
        <taxon>Pseudonocardiales</taxon>
        <taxon>Pseudonocardiaceae</taxon>
        <taxon>Pseudonocardia</taxon>
    </lineage>
</organism>
<feature type="region of interest" description="Disordered" evidence="4">
    <location>
        <begin position="1"/>
        <end position="48"/>
    </location>
</feature>
<protein>
    <submittedName>
        <fullName evidence="6">RecB family exonuclease</fullName>
    </submittedName>
</protein>
<feature type="domain" description="PD-(D/E)XK endonuclease-like" evidence="5">
    <location>
        <begin position="42"/>
        <end position="289"/>
    </location>
</feature>
<dbReference type="InterPro" id="IPR011604">
    <property type="entry name" value="PDDEXK-like_dom_sf"/>
</dbReference>
<name>A0ABW4F0U3_9PSEU</name>
<evidence type="ECO:0000256" key="4">
    <source>
        <dbReference type="SAM" id="MobiDB-lite"/>
    </source>
</evidence>
<reference evidence="7" key="1">
    <citation type="journal article" date="2019" name="Int. J. Syst. Evol. Microbiol.">
        <title>The Global Catalogue of Microorganisms (GCM) 10K type strain sequencing project: providing services to taxonomists for standard genome sequencing and annotation.</title>
        <authorList>
            <consortium name="The Broad Institute Genomics Platform"/>
            <consortium name="The Broad Institute Genome Sequencing Center for Infectious Disease"/>
            <person name="Wu L."/>
            <person name="Ma J."/>
        </authorList>
    </citation>
    <scope>NUCLEOTIDE SEQUENCE [LARGE SCALE GENOMIC DNA]</scope>
    <source>
        <strain evidence="7">CCM 7043</strain>
    </source>
</reference>
<dbReference type="Proteomes" id="UP001597114">
    <property type="component" value="Unassembled WGS sequence"/>
</dbReference>
<keyword evidence="2" id="KW-0347">Helicase</keyword>
<dbReference type="RefSeq" id="WP_379659198.1">
    <property type="nucleotide sequence ID" value="NZ_BAAAUS010000013.1"/>
</dbReference>
<keyword evidence="3" id="KW-0234">DNA repair</keyword>
<keyword evidence="7" id="KW-1185">Reference proteome</keyword>
<keyword evidence="2" id="KW-0547">Nucleotide-binding</keyword>
<comment type="caution">
    <text evidence="6">The sequence shown here is derived from an EMBL/GenBank/DDBJ whole genome shotgun (WGS) entry which is preliminary data.</text>
</comment>
<dbReference type="GO" id="GO:0004527">
    <property type="term" value="F:exonuclease activity"/>
    <property type="evidence" value="ECO:0007669"/>
    <property type="project" value="UniProtKB-KW"/>
</dbReference>
<evidence type="ECO:0000256" key="3">
    <source>
        <dbReference type="ARBA" id="ARBA00023204"/>
    </source>
</evidence>
<keyword evidence="2" id="KW-0067">ATP-binding</keyword>
<keyword evidence="6" id="KW-0269">Exonuclease</keyword>
<accession>A0ABW4F0U3</accession>
<keyword evidence="6" id="KW-0540">Nuclease</keyword>
<evidence type="ECO:0000256" key="1">
    <source>
        <dbReference type="ARBA" id="ARBA00022763"/>
    </source>
</evidence>
<keyword evidence="6" id="KW-0378">Hydrolase</keyword>
<keyword evidence="1" id="KW-0227">DNA damage</keyword>
<dbReference type="EMBL" id="JBHUCO010000028">
    <property type="protein sequence ID" value="MFD1520713.1"/>
    <property type="molecule type" value="Genomic_DNA"/>
</dbReference>
<evidence type="ECO:0000256" key="2">
    <source>
        <dbReference type="ARBA" id="ARBA00022806"/>
    </source>
</evidence>
<proteinExistence type="predicted"/>
<evidence type="ECO:0000313" key="6">
    <source>
        <dbReference type="EMBL" id="MFD1520713.1"/>
    </source>
</evidence>
<gene>
    <name evidence="6" type="ORF">ACFSJD_24675</name>
</gene>
<dbReference type="Gene3D" id="3.90.320.10">
    <property type="match status" value="1"/>
</dbReference>
<dbReference type="InterPro" id="IPR038726">
    <property type="entry name" value="PDDEXK_AddAB-type"/>
</dbReference>
<dbReference type="InterPro" id="IPR011335">
    <property type="entry name" value="Restrct_endonuc-II-like"/>
</dbReference>
<feature type="compositionally biased region" description="Polar residues" evidence="4">
    <location>
        <begin position="22"/>
        <end position="34"/>
    </location>
</feature>